<sequence length="249" mass="27296">MRDDAPDHLVDVRQEIGVRLHVGRGHREARKVDVERGFADLRRQADGVLRHDHGNDQLAGQRVPRAALGLDHAHRGIFAPRVGMGLVLGRVDQHHARAFAQRAGDLAVEVVTATELFGVDEQFVFVVEIRFEVTAQCIGQRGLEALHQLVPSMGIAEKAAITYRHCSPLKSATGRACETLNKSPILHVVGAQATAEPQRGVPRGDPKGTAKRREADTRRPTKPGGQSPNLLFLGSDPEFPSPRQIRSRD</sequence>
<organism evidence="2 3">
    <name type="scientific">Ricinus communis</name>
    <name type="common">Castor bean</name>
    <dbReference type="NCBI Taxonomy" id="3988"/>
    <lineage>
        <taxon>Eukaryota</taxon>
        <taxon>Viridiplantae</taxon>
        <taxon>Streptophyta</taxon>
        <taxon>Embryophyta</taxon>
        <taxon>Tracheophyta</taxon>
        <taxon>Spermatophyta</taxon>
        <taxon>Magnoliopsida</taxon>
        <taxon>eudicotyledons</taxon>
        <taxon>Gunneridae</taxon>
        <taxon>Pentapetalae</taxon>
        <taxon>rosids</taxon>
        <taxon>fabids</taxon>
        <taxon>Malpighiales</taxon>
        <taxon>Euphorbiaceae</taxon>
        <taxon>Acalyphoideae</taxon>
        <taxon>Acalypheae</taxon>
        <taxon>Ricinus</taxon>
    </lineage>
</organism>
<proteinExistence type="predicted"/>
<name>B9TL12_RICCO</name>
<accession>B9TL12</accession>
<dbReference type="InParanoid" id="B9TL12"/>
<feature type="region of interest" description="Disordered" evidence="1">
    <location>
        <begin position="191"/>
        <end position="249"/>
    </location>
</feature>
<keyword evidence="3" id="KW-1185">Reference proteome</keyword>
<dbReference type="EMBL" id="EQ986028">
    <property type="protein sequence ID" value="EEF23452.1"/>
    <property type="molecule type" value="Genomic_DNA"/>
</dbReference>
<feature type="compositionally biased region" description="Basic and acidic residues" evidence="1">
    <location>
        <begin position="202"/>
        <end position="219"/>
    </location>
</feature>
<evidence type="ECO:0000313" key="3">
    <source>
        <dbReference type="Proteomes" id="UP000008311"/>
    </source>
</evidence>
<evidence type="ECO:0000256" key="1">
    <source>
        <dbReference type="SAM" id="MobiDB-lite"/>
    </source>
</evidence>
<dbReference type="Proteomes" id="UP000008311">
    <property type="component" value="Unassembled WGS sequence"/>
</dbReference>
<evidence type="ECO:0000313" key="2">
    <source>
        <dbReference type="EMBL" id="EEF23452.1"/>
    </source>
</evidence>
<dbReference type="AlphaFoldDB" id="B9TL12"/>
<gene>
    <name evidence="2" type="ORF">RCOM_1823490</name>
</gene>
<reference evidence="3" key="1">
    <citation type="journal article" date="2010" name="Nat. Biotechnol.">
        <title>Draft genome sequence of the oilseed species Ricinus communis.</title>
        <authorList>
            <person name="Chan A.P."/>
            <person name="Crabtree J."/>
            <person name="Zhao Q."/>
            <person name="Lorenzi H."/>
            <person name="Orvis J."/>
            <person name="Puiu D."/>
            <person name="Melake-Berhan A."/>
            <person name="Jones K.M."/>
            <person name="Redman J."/>
            <person name="Chen G."/>
            <person name="Cahoon E.B."/>
            <person name="Gedil M."/>
            <person name="Stanke M."/>
            <person name="Haas B.J."/>
            <person name="Wortman J.R."/>
            <person name="Fraser-Liggett C.M."/>
            <person name="Ravel J."/>
            <person name="Rabinowicz P.D."/>
        </authorList>
    </citation>
    <scope>NUCLEOTIDE SEQUENCE [LARGE SCALE GENOMIC DNA]</scope>
    <source>
        <strain evidence="3">cv. Hale</strain>
    </source>
</reference>
<protein>
    <submittedName>
        <fullName evidence="2">Uncharacterized protein</fullName>
    </submittedName>
</protein>